<dbReference type="Pfam" id="PF09922">
    <property type="entry name" value="LiaF-like_C"/>
    <property type="match status" value="1"/>
</dbReference>
<accession>A0ABQ1PJ60</accession>
<proteinExistence type="predicted"/>
<dbReference type="RefSeq" id="WP_062440249.1">
    <property type="nucleotide sequence ID" value="NZ_BMCJ01000006.1"/>
</dbReference>
<evidence type="ECO:0000313" key="4">
    <source>
        <dbReference type="Proteomes" id="UP000619534"/>
    </source>
</evidence>
<comment type="caution">
    <text evidence="3">The sequence shown here is derived from an EMBL/GenBank/DDBJ whole genome shotgun (WGS) entry which is preliminary data.</text>
</comment>
<evidence type="ECO:0000313" key="3">
    <source>
        <dbReference type="EMBL" id="GGC98120.1"/>
    </source>
</evidence>
<sequence length="241" mass="26602">MKRVVLFSVAVMAGLVLLFTGYQMAGAKQGKSKEVVERDDAEFLSVDLDMGVGSLEVSPGSKEWMEAQFEYDHSRKEPVVTYKRSGTEGHLEISEKRRWFQVSIFGFNKKSDWNIQLNEEIPTELEVETGVSDSSLDLRGLNLTDLDIDTGVGDVTLDLSGERKESFDVSIDSGVGDTKVYLPEGIGVKIKIDNGVGNLNIKDFITKGDDTFVNEAYENGADVIMEVDIDMGVGDITIEKK</sequence>
<reference evidence="4" key="1">
    <citation type="journal article" date="2019" name="Int. J. Syst. Evol. Microbiol.">
        <title>The Global Catalogue of Microorganisms (GCM) 10K type strain sequencing project: providing services to taxonomists for standard genome sequencing and annotation.</title>
        <authorList>
            <consortium name="The Broad Institute Genomics Platform"/>
            <consortium name="The Broad Institute Genome Sequencing Center for Infectious Disease"/>
            <person name="Wu L."/>
            <person name="Ma J."/>
        </authorList>
    </citation>
    <scope>NUCLEOTIDE SEQUENCE [LARGE SCALE GENOMIC DNA]</scope>
    <source>
        <strain evidence="4">CCM 7282</strain>
    </source>
</reference>
<dbReference type="Pfam" id="PF17115">
    <property type="entry name" value="Toast_rack_N"/>
    <property type="match status" value="1"/>
</dbReference>
<evidence type="ECO:0000259" key="1">
    <source>
        <dbReference type="Pfam" id="PF09922"/>
    </source>
</evidence>
<dbReference type="InterPro" id="IPR024425">
    <property type="entry name" value="LiaF-like_C"/>
</dbReference>
<gene>
    <name evidence="3" type="ORF">GCM10007216_31120</name>
</gene>
<feature type="domain" description="Cell wall-active antibiotics response LiaF-like C-terminal" evidence="1">
    <location>
        <begin position="142"/>
        <end position="238"/>
    </location>
</feature>
<evidence type="ECO:0008006" key="5">
    <source>
        <dbReference type="Google" id="ProtNLM"/>
    </source>
</evidence>
<keyword evidence="4" id="KW-1185">Reference proteome</keyword>
<name>A0ABQ1PJ60_9BACI</name>
<dbReference type="EMBL" id="BMCJ01000006">
    <property type="protein sequence ID" value="GGC98120.1"/>
    <property type="molecule type" value="Genomic_DNA"/>
</dbReference>
<dbReference type="Proteomes" id="UP000619534">
    <property type="component" value="Unassembled WGS sequence"/>
</dbReference>
<dbReference type="InterPro" id="IPR031346">
    <property type="entry name" value="DUF2154_N"/>
</dbReference>
<evidence type="ECO:0000259" key="2">
    <source>
        <dbReference type="Pfam" id="PF17115"/>
    </source>
</evidence>
<organism evidence="3 4">
    <name type="scientific">Thalassobacillus devorans</name>
    <dbReference type="NCBI Taxonomy" id="279813"/>
    <lineage>
        <taxon>Bacteria</taxon>
        <taxon>Bacillati</taxon>
        <taxon>Bacillota</taxon>
        <taxon>Bacilli</taxon>
        <taxon>Bacillales</taxon>
        <taxon>Bacillaceae</taxon>
        <taxon>Thalassobacillus</taxon>
    </lineage>
</organism>
<protein>
    <recommendedName>
        <fullName evidence="5">DUF2154 domain-containing protein</fullName>
    </recommendedName>
</protein>
<feature type="domain" description="DUF2154" evidence="2">
    <location>
        <begin position="39"/>
        <end position="131"/>
    </location>
</feature>